<proteinExistence type="predicted"/>
<gene>
    <name evidence="1" type="ORF">LEP1GSC029_2200</name>
</gene>
<comment type="caution">
    <text evidence="1">The sequence shown here is derived from an EMBL/GenBank/DDBJ whole genome shotgun (WGS) entry which is preliminary data.</text>
</comment>
<organism evidence="1 2">
    <name type="scientific">Leptospira interrogans str. 2002000626</name>
    <dbReference type="NCBI Taxonomy" id="996803"/>
    <lineage>
        <taxon>Bacteria</taxon>
        <taxon>Pseudomonadati</taxon>
        <taxon>Spirochaetota</taxon>
        <taxon>Spirochaetia</taxon>
        <taxon>Leptospirales</taxon>
        <taxon>Leptospiraceae</taxon>
        <taxon>Leptospira</taxon>
    </lineage>
</organism>
<dbReference type="EMBL" id="AFJL02000152">
    <property type="protein sequence ID" value="EMY04145.1"/>
    <property type="molecule type" value="Genomic_DNA"/>
</dbReference>
<dbReference type="AlphaFoldDB" id="A0A829D597"/>
<evidence type="ECO:0000313" key="1">
    <source>
        <dbReference type="EMBL" id="EMY04145.1"/>
    </source>
</evidence>
<dbReference type="Proteomes" id="UP000012329">
    <property type="component" value="Unassembled WGS sequence"/>
</dbReference>
<name>A0A829D597_LEPIR</name>
<sequence length="38" mass="4507">MSTMPQDTVCGIRRIFKENREKYLKITKGKGIYPRKYG</sequence>
<protein>
    <submittedName>
        <fullName evidence="1">Uncharacterized protein</fullName>
    </submittedName>
</protein>
<accession>A0A829D597</accession>
<evidence type="ECO:0000313" key="2">
    <source>
        <dbReference type="Proteomes" id="UP000012329"/>
    </source>
</evidence>
<reference evidence="1 2" key="1">
    <citation type="submission" date="2013-02" db="EMBL/GenBank/DDBJ databases">
        <authorList>
            <person name="Harkins D.M."/>
            <person name="Durkin A.S."/>
            <person name="Brinkac L.M."/>
            <person name="Haft D.H."/>
            <person name="Selengut J.D."/>
            <person name="Sanka R."/>
            <person name="DePew J."/>
            <person name="Purushe J."/>
            <person name="Whelen A.C."/>
            <person name="Vinetz J.M."/>
            <person name="Sutton G.G."/>
            <person name="Nierman W.C."/>
            <person name="Fouts D.E."/>
        </authorList>
    </citation>
    <scope>NUCLEOTIDE SEQUENCE [LARGE SCALE GENOMIC DNA]</scope>
    <source>
        <strain evidence="1 2">2002000626</strain>
    </source>
</reference>